<comment type="similarity">
    <text evidence="1">Belongs to the importin alpha family.</text>
</comment>
<dbReference type="InterPro" id="IPR002652">
    <property type="entry name" value="Importin-a_IBB"/>
</dbReference>
<evidence type="ECO:0000256" key="1">
    <source>
        <dbReference type="ARBA" id="ARBA00010394"/>
    </source>
</evidence>
<dbReference type="GO" id="GO:0061608">
    <property type="term" value="F:nuclear import signal receptor activity"/>
    <property type="evidence" value="ECO:0007669"/>
    <property type="project" value="InterPro"/>
</dbReference>
<gene>
    <name evidence="7" type="ORF">KIW84_030627</name>
</gene>
<evidence type="ECO:0000313" key="7">
    <source>
        <dbReference type="EMBL" id="KAI5424512.1"/>
    </source>
</evidence>
<name>A0A9D4XQ77_PEA</name>
<dbReference type="Pfam" id="PF01749">
    <property type="entry name" value="IBB"/>
    <property type="match status" value="1"/>
</dbReference>
<dbReference type="Proteomes" id="UP001058974">
    <property type="component" value="Chromosome 3"/>
</dbReference>
<dbReference type="SMART" id="SM00185">
    <property type="entry name" value="ARM"/>
    <property type="match status" value="7"/>
</dbReference>
<sequence length="672" mass="74869">MSRITLVPDTYPIPSEKRKKGFKGTGVETEDGVRRHEDLFMIKKISRQDSLYKRRKHPREDVSAPLIEILPFTIYIPDEELLLSQLQAFPTMKEALFSDDPDAQLEATAQCGKMLSKGYIPHIDKVVRAGIVPRLVTFLIREEMPQLQTMAAWTLANVASGLSEHTRTVIEHGAIPLLVQLLSSSSEEIKEQAMWALSNIAGDSPSARDDVFNHGALSPLLSILWSPTCIAKSSTSKIATWTFSNFCIGKPLPILLQQVPPALPAIRELLSMQDEGIILHGCLTLCCLTQKESIELNQAIIDANVCPRLLELLVHSKSKVFVPALRAIGNISTGNEVHNKVLIDSGGLPVFNFLLKQSDTFILREVCWIISNIAGGPTDHVQAIIDADLISSLVHLTKAEFEIGQPAAWAIVNTTCNATHEQIRLLSCQGCIEALCDLLTLTDSNILIECLDGLNNILIVGKVNQEKGLYNGVNVYGGMIEECGGLDKIANLQSYDNDEIYNRAVNILVQYFRENLEIDEESLDETMKKHLEVDDKNLHNSVEETAKEGLEVEVDEKNLHISVDETTKEDLEVDKKNLHTSVDETIKEDLEVGEKNLHNSVDETIKEEDKKNLHNSVDETVKEDLEVDEQNLHNSVDETIKEDLQVDDQDLLDNVVETMKENLQVDDRPGSS</sequence>
<dbReference type="Pfam" id="PF16186">
    <property type="entry name" value="Arm_3"/>
    <property type="match status" value="1"/>
</dbReference>
<dbReference type="EMBL" id="JAMSHJ010000003">
    <property type="protein sequence ID" value="KAI5424512.1"/>
    <property type="molecule type" value="Genomic_DNA"/>
</dbReference>
<accession>A0A9D4XQ77</accession>
<dbReference type="AlphaFoldDB" id="A0A9D4XQ77"/>
<dbReference type="Gramene" id="PSAT_LOCUS14528_t1">
    <property type="protein sequence ID" value="CAL5194805.1"/>
    <property type="gene ID" value="PSAT_LOCUS14528"/>
</dbReference>
<dbReference type="InterPro" id="IPR000225">
    <property type="entry name" value="Armadillo"/>
</dbReference>
<keyword evidence="8" id="KW-1185">Reference proteome</keyword>
<feature type="domain" description="IBB" evidence="6">
    <location>
        <begin position="18"/>
        <end position="108"/>
    </location>
</feature>
<dbReference type="SUPFAM" id="SSF48371">
    <property type="entry name" value="ARM repeat"/>
    <property type="match status" value="1"/>
</dbReference>
<evidence type="ECO:0000256" key="2">
    <source>
        <dbReference type="ARBA" id="ARBA00022448"/>
    </source>
</evidence>
<keyword evidence="3" id="KW-0677">Repeat</keyword>
<keyword evidence="4" id="KW-0653">Protein transport</keyword>
<organism evidence="7 8">
    <name type="scientific">Pisum sativum</name>
    <name type="common">Garden pea</name>
    <name type="synonym">Lathyrus oleraceus</name>
    <dbReference type="NCBI Taxonomy" id="3888"/>
    <lineage>
        <taxon>Eukaryota</taxon>
        <taxon>Viridiplantae</taxon>
        <taxon>Streptophyta</taxon>
        <taxon>Embryophyta</taxon>
        <taxon>Tracheophyta</taxon>
        <taxon>Spermatophyta</taxon>
        <taxon>Magnoliopsida</taxon>
        <taxon>eudicotyledons</taxon>
        <taxon>Gunneridae</taxon>
        <taxon>Pentapetalae</taxon>
        <taxon>rosids</taxon>
        <taxon>fabids</taxon>
        <taxon>Fabales</taxon>
        <taxon>Fabaceae</taxon>
        <taxon>Papilionoideae</taxon>
        <taxon>50 kb inversion clade</taxon>
        <taxon>NPAAA clade</taxon>
        <taxon>Hologalegina</taxon>
        <taxon>IRL clade</taxon>
        <taxon>Fabeae</taxon>
        <taxon>Lathyrus</taxon>
    </lineage>
</organism>
<protein>
    <recommendedName>
        <fullName evidence="6">IBB domain-containing protein</fullName>
    </recommendedName>
</protein>
<dbReference type="Gramene" id="Psat03G0062700-T1">
    <property type="protein sequence ID" value="KAI5424512.1"/>
    <property type="gene ID" value="KIW84_030627"/>
</dbReference>
<dbReference type="Gene3D" id="1.25.10.10">
    <property type="entry name" value="Leucine-rich Repeat Variant"/>
    <property type="match status" value="1"/>
</dbReference>
<dbReference type="InterPro" id="IPR016024">
    <property type="entry name" value="ARM-type_fold"/>
</dbReference>
<reference evidence="7 8" key="1">
    <citation type="journal article" date="2022" name="Nat. Genet.">
        <title>Improved pea reference genome and pan-genome highlight genomic features and evolutionary characteristics.</title>
        <authorList>
            <person name="Yang T."/>
            <person name="Liu R."/>
            <person name="Luo Y."/>
            <person name="Hu S."/>
            <person name="Wang D."/>
            <person name="Wang C."/>
            <person name="Pandey M.K."/>
            <person name="Ge S."/>
            <person name="Xu Q."/>
            <person name="Li N."/>
            <person name="Li G."/>
            <person name="Huang Y."/>
            <person name="Saxena R.K."/>
            <person name="Ji Y."/>
            <person name="Li M."/>
            <person name="Yan X."/>
            <person name="He Y."/>
            <person name="Liu Y."/>
            <person name="Wang X."/>
            <person name="Xiang C."/>
            <person name="Varshney R.K."/>
            <person name="Ding H."/>
            <person name="Gao S."/>
            <person name="Zong X."/>
        </authorList>
    </citation>
    <scope>NUCLEOTIDE SEQUENCE [LARGE SCALE GENOMIC DNA]</scope>
    <source>
        <strain evidence="7 8">cv. Zhongwan 6</strain>
    </source>
</reference>
<dbReference type="GO" id="GO:0006606">
    <property type="term" value="P:protein import into nucleus"/>
    <property type="evidence" value="ECO:0007669"/>
    <property type="project" value="InterPro"/>
</dbReference>
<comment type="caution">
    <text evidence="7">The sequence shown here is derived from an EMBL/GenBank/DDBJ whole genome shotgun (WGS) entry which is preliminary data.</text>
</comment>
<evidence type="ECO:0000313" key="8">
    <source>
        <dbReference type="Proteomes" id="UP001058974"/>
    </source>
</evidence>
<evidence type="ECO:0000256" key="3">
    <source>
        <dbReference type="ARBA" id="ARBA00022737"/>
    </source>
</evidence>
<dbReference type="Pfam" id="PF00514">
    <property type="entry name" value="Arm"/>
    <property type="match status" value="3"/>
</dbReference>
<evidence type="ECO:0000256" key="4">
    <source>
        <dbReference type="ARBA" id="ARBA00022927"/>
    </source>
</evidence>
<dbReference type="InterPro" id="IPR032413">
    <property type="entry name" value="Arm_3"/>
</dbReference>
<evidence type="ECO:0000259" key="6">
    <source>
        <dbReference type="Pfam" id="PF01749"/>
    </source>
</evidence>
<dbReference type="InterPro" id="IPR011989">
    <property type="entry name" value="ARM-like"/>
</dbReference>
<feature type="repeat" description="ARM" evidence="5">
    <location>
        <begin position="173"/>
        <end position="201"/>
    </location>
</feature>
<dbReference type="PANTHER" id="PTHR23316">
    <property type="entry name" value="IMPORTIN ALPHA"/>
    <property type="match status" value="1"/>
</dbReference>
<dbReference type="PROSITE" id="PS50176">
    <property type="entry name" value="ARM_REPEAT"/>
    <property type="match status" value="1"/>
</dbReference>
<evidence type="ECO:0000256" key="5">
    <source>
        <dbReference type="PROSITE-ProRule" id="PRU00259"/>
    </source>
</evidence>
<dbReference type="OrthoDB" id="1426202at2759"/>
<proteinExistence type="inferred from homology"/>
<keyword evidence="2" id="KW-0813">Transport</keyword>